<comment type="caution">
    <text evidence="2">The sequence shown here is derived from an EMBL/GenBank/DDBJ whole genome shotgun (WGS) entry which is preliminary data.</text>
</comment>
<reference evidence="2 3" key="1">
    <citation type="journal article" date="2015" name="Nature">
        <title>rRNA introns, odd ribosomes, and small enigmatic genomes across a large radiation of phyla.</title>
        <authorList>
            <person name="Brown C.T."/>
            <person name="Hug L.A."/>
            <person name="Thomas B.C."/>
            <person name="Sharon I."/>
            <person name="Castelle C.J."/>
            <person name="Singh A."/>
            <person name="Wilkins M.J."/>
            <person name="Williams K.H."/>
            <person name="Banfield J.F."/>
        </authorList>
    </citation>
    <scope>NUCLEOTIDE SEQUENCE [LARGE SCALE GENOMIC DNA]</scope>
</reference>
<evidence type="ECO:0000313" key="3">
    <source>
        <dbReference type="Proteomes" id="UP000034917"/>
    </source>
</evidence>
<dbReference type="Pfam" id="PF00535">
    <property type="entry name" value="Glycos_transf_2"/>
    <property type="match status" value="1"/>
</dbReference>
<name>A0A0G0G1L6_9BACT</name>
<evidence type="ECO:0000259" key="1">
    <source>
        <dbReference type="Pfam" id="PF00535"/>
    </source>
</evidence>
<proteinExistence type="predicted"/>
<accession>A0A0G0G1L6</accession>
<feature type="domain" description="Glycosyltransferase 2-like" evidence="1">
    <location>
        <begin position="4"/>
        <end position="107"/>
    </location>
</feature>
<dbReference type="InterPro" id="IPR029044">
    <property type="entry name" value="Nucleotide-diphossugar_trans"/>
</dbReference>
<evidence type="ECO:0000313" key="2">
    <source>
        <dbReference type="EMBL" id="KKQ25088.1"/>
    </source>
</evidence>
<keyword evidence="2" id="KW-0808">Transferase</keyword>
<dbReference type="Gene3D" id="3.90.550.10">
    <property type="entry name" value="Spore Coat Polysaccharide Biosynthesis Protein SpsA, Chain A"/>
    <property type="match status" value="1"/>
</dbReference>
<dbReference type="CDD" id="cd02511">
    <property type="entry name" value="Beta4Glucosyltransferase"/>
    <property type="match status" value="1"/>
</dbReference>
<organism evidence="2 3">
    <name type="scientific">Candidatus Roizmanbacteria bacterium GW2011_GWC2_37_13</name>
    <dbReference type="NCBI Taxonomy" id="1618486"/>
    <lineage>
        <taxon>Bacteria</taxon>
        <taxon>Candidatus Roizmaniibacteriota</taxon>
    </lineage>
</organism>
<protein>
    <submittedName>
        <fullName evidence="2">Glycosyl transferase family 2</fullName>
    </submittedName>
</protein>
<dbReference type="SUPFAM" id="SSF53448">
    <property type="entry name" value="Nucleotide-diphospho-sugar transferases"/>
    <property type="match status" value="1"/>
</dbReference>
<dbReference type="Proteomes" id="UP000034917">
    <property type="component" value="Unassembled WGS sequence"/>
</dbReference>
<dbReference type="InterPro" id="IPR001173">
    <property type="entry name" value="Glyco_trans_2-like"/>
</dbReference>
<dbReference type="AlphaFoldDB" id="A0A0G0G1L6"/>
<dbReference type="EMBL" id="LBSV01000012">
    <property type="protein sequence ID" value="KKQ25088.1"/>
    <property type="molecule type" value="Genomic_DNA"/>
</dbReference>
<dbReference type="GO" id="GO:0016740">
    <property type="term" value="F:transferase activity"/>
    <property type="evidence" value="ECO:0007669"/>
    <property type="project" value="UniProtKB-KW"/>
</dbReference>
<dbReference type="PANTHER" id="PTHR43630">
    <property type="entry name" value="POLY-BETA-1,6-N-ACETYL-D-GLUCOSAMINE SYNTHASE"/>
    <property type="match status" value="1"/>
</dbReference>
<sequence length="259" mass="30534">MKLSAVVLIRNEEKNIERCLESLTFCNEVIIVDDFSTDGTLEKIRNSKFEIRNKSKIKIFKRKLNGDFAGQRNFGMSKASNEWVLFVDADEEVSGELRKEIVKLLNGQIVNEVGFYIRRLDWFWGKELRYGELKKARDIGIIRMVKKNSGQWLGNVHEMFYTAKNIERLKGFLNHYPHQTLKEFINDINYYSSLRAEELYRQGKKTNVLEIIFVPSLKFISNYLLNLGFLDGVPGFTYSFLMSFHSFLVRAKLWQYYFI</sequence>
<gene>
    <name evidence="2" type="ORF">US40_C0012G0023</name>
</gene>
<dbReference type="PANTHER" id="PTHR43630:SF2">
    <property type="entry name" value="GLYCOSYLTRANSFERASE"/>
    <property type="match status" value="1"/>
</dbReference>